<organism evidence="2 3">
    <name type="scientific">Catenulispora subtropica</name>
    <dbReference type="NCBI Taxonomy" id="450798"/>
    <lineage>
        <taxon>Bacteria</taxon>
        <taxon>Bacillati</taxon>
        <taxon>Actinomycetota</taxon>
        <taxon>Actinomycetes</taxon>
        <taxon>Catenulisporales</taxon>
        <taxon>Catenulisporaceae</taxon>
        <taxon>Catenulispora</taxon>
    </lineage>
</organism>
<sequence length="116" mass="13698">MTPFPEHAPTPVRRVHESRPRIRLHRRLKPTDPRSWNLMLASAGTRVPVRMVLDRPELLKAAVEDLEWRLALEELRARRPHRWQKSETAAWTAERDRLEEERRRIAEIAAEAVSTL</sequence>
<accession>A0ABN2TAH0</accession>
<keyword evidence="3" id="KW-1185">Reference proteome</keyword>
<gene>
    <name evidence="2" type="ORF">GCM10009838_81850</name>
</gene>
<feature type="region of interest" description="Disordered" evidence="1">
    <location>
        <begin position="1"/>
        <end position="23"/>
    </location>
</feature>
<evidence type="ECO:0000256" key="1">
    <source>
        <dbReference type="SAM" id="MobiDB-lite"/>
    </source>
</evidence>
<evidence type="ECO:0000313" key="2">
    <source>
        <dbReference type="EMBL" id="GAA2003379.1"/>
    </source>
</evidence>
<evidence type="ECO:0000313" key="3">
    <source>
        <dbReference type="Proteomes" id="UP001499854"/>
    </source>
</evidence>
<reference evidence="2 3" key="1">
    <citation type="journal article" date="2019" name="Int. J. Syst. Evol. Microbiol.">
        <title>The Global Catalogue of Microorganisms (GCM) 10K type strain sequencing project: providing services to taxonomists for standard genome sequencing and annotation.</title>
        <authorList>
            <consortium name="The Broad Institute Genomics Platform"/>
            <consortium name="The Broad Institute Genome Sequencing Center for Infectious Disease"/>
            <person name="Wu L."/>
            <person name="Ma J."/>
        </authorList>
    </citation>
    <scope>NUCLEOTIDE SEQUENCE [LARGE SCALE GENOMIC DNA]</scope>
    <source>
        <strain evidence="2 3">JCM 16013</strain>
    </source>
</reference>
<proteinExistence type="predicted"/>
<dbReference type="Proteomes" id="UP001499854">
    <property type="component" value="Unassembled WGS sequence"/>
</dbReference>
<name>A0ABN2TAH0_9ACTN</name>
<dbReference type="RefSeq" id="WP_344662610.1">
    <property type="nucleotide sequence ID" value="NZ_BAAAQM010000078.1"/>
</dbReference>
<comment type="caution">
    <text evidence="2">The sequence shown here is derived from an EMBL/GenBank/DDBJ whole genome shotgun (WGS) entry which is preliminary data.</text>
</comment>
<dbReference type="EMBL" id="BAAAQM010000078">
    <property type="protein sequence ID" value="GAA2003379.1"/>
    <property type="molecule type" value="Genomic_DNA"/>
</dbReference>
<protein>
    <submittedName>
        <fullName evidence="2">Uncharacterized protein</fullName>
    </submittedName>
</protein>